<evidence type="ECO:0000256" key="1">
    <source>
        <dbReference type="ARBA" id="ARBA00022670"/>
    </source>
</evidence>
<proteinExistence type="predicted"/>
<dbReference type="SUPFAM" id="SSF102712">
    <property type="entry name" value="JAB1/MPN domain"/>
    <property type="match status" value="1"/>
</dbReference>
<sequence>MPHIATWAVPGTQQLVYLREQPLEVFKRYIQEGINSNEAGGILLGHVRGEHLEIIEATEPSFWDRRFRFLFERMPYFHHKLAMKRWKESKGLVRYVGEWHTHPQNYPAPSSIDLTEWQILAADRRDARPLLALIVGCKGLHVEYMFSTGKRCILAPFDAPIEPV</sequence>
<evidence type="ECO:0000259" key="6">
    <source>
        <dbReference type="Pfam" id="PF14464"/>
    </source>
</evidence>
<evidence type="ECO:0000313" key="7">
    <source>
        <dbReference type="EMBL" id="AVX26214.1"/>
    </source>
</evidence>
<keyword evidence="1" id="KW-0645">Protease</keyword>
<evidence type="ECO:0000256" key="4">
    <source>
        <dbReference type="ARBA" id="ARBA00022833"/>
    </source>
</evidence>
<dbReference type="GO" id="GO:0006508">
    <property type="term" value="P:proteolysis"/>
    <property type="evidence" value="ECO:0007669"/>
    <property type="project" value="UniProtKB-KW"/>
</dbReference>
<evidence type="ECO:0000256" key="2">
    <source>
        <dbReference type="ARBA" id="ARBA00022723"/>
    </source>
</evidence>
<feature type="domain" description="JAB" evidence="6">
    <location>
        <begin position="36"/>
        <end position="137"/>
    </location>
</feature>
<dbReference type="Proteomes" id="UP000240475">
    <property type="component" value="Chromosome"/>
</dbReference>
<evidence type="ECO:0000313" key="8">
    <source>
        <dbReference type="Proteomes" id="UP000240475"/>
    </source>
</evidence>
<gene>
    <name evidence="7" type="ORF">DA456_24030</name>
</gene>
<evidence type="ECO:0000256" key="3">
    <source>
        <dbReference type="ARBA" id="ARBA00022801"/>
    </source>
</evidence>
<dbReference type="Gene3D" id="3.40.140.10">
    <property type="entry name" value="Cytidine Deaminase, domain 2"/>
    <property type="match status" value="1"/>
</dbReference>
<keyword evidence="4" id="KW-0862">Zinc</keyword>
<dbReference type="AlphaFoldDB" id="A0AAD0IEX5"/>
<accession>A0AAD0IEX5</accession>
<dbReference type="EMBL" id="CP028490">
    <property type="protein sequence ID" value="AVX26214.1"/>
    <property type="molecule type" value="Genomic_DNA"/>
</dbReference>
<dbReference type="GO" id="GO:0046872">
    <property type="term" value="F:metal ion binding"/>
    <property type="evidence" value="ECO:0007669"/>
    <property type="project" value="UniProtKB-KW"/>
</dbReference>
<dbReference type="GO" id="GO:0008237">
    <property type="term" value="F:metallopeptidase activity"/>
    <property type="evidence" value="ECO:0007669"/>
    <property type="project" value="UniProtKB-KW"/>
</dbReference>
<dbReference type="RefSeq" id="WP_029571547.1">
    <property type="nucleotide sequence ID" value="NZ_CP028490.1"/>
</dbReference>
<keyword evidence="5" id="KW-0482">Metalloprotease</keyword>
<reference evidence="7 8" key="1">
    <citation type="submission" date="2018-04" db="EMBL/GenBank/DDBJ databases">
        <authorList>
            <person name="Cha J.-S."/>
        </authorList>
    </citation>
    <scope>NUCLEOTIDE SEQUENCE [LARGE SCALE GENOMIC DNA]</scope>
    <source>
        <strain evidence="7 8">LMG5095</strain>
    </source>
</reference>
<name>A0AAD0IEX5_PSESX</name>
<evidence type="ECO:0000256" key="5">
    <source>
        <dbReference type="ARBA" id="ARBA00023049"/>
    </source>
</evidence>
<dbReference type="InterPro" id="IPR028090">
    <property type="entry name" value="JAB_dom_prok"/>
</dbReference>
<keyword evidence="2" id="KW-0479">Metal-binding</keyword>
<dbReference type="Pfam" id="PF14464">
    <property type="entry name" value="Prok-JAB"/>
    <property type="match status" value="1"/>
</dbReference>
<protein>
    <recommendedName>
        <fullName evidence="6">JAB domain-containing protein</fullName>
    </recommendedName>
</protein>
<organism evidence="7 8">
    <name type="scientific">Pseudomonas syringae pv. atrofaciens</name>
    <dbReference type="NCBI Taxonomy" id="192087"/>
    <lineage>
        <taxon>Bacteria</taxon>
        <taxon>Pseudomonadati</taxon>
        <taxon>Pseudomonadota</taxon>
        <taxon>Gammaproteobacteria</taxon>
        <taxon>Pseudomonadales</taxon>
        <taxon>Pseudomonadaceae</taxon>
        <taxon>Pseudomonas</taxon>
        <taxon>Pseudomonas syringae</taxon>
    </lineage>
</organism>
<keyword evidence="3" id="KW-0378">Hydrolase</keyword>